<dbReference type="EMBL" id="SMMG02000005">
    <property type="protein sequence ID" value="KAA3473295.1"/>
    <property type="molecule type" value="Genomic_DNA"/>
</dbReference>
<evidence type="ECO:0000313" key="2">
    <source>
        <dbReference type="Proteomes" id="UP000325315"/>
    </source>
</evidence>
<reference evidence="1" key="1">
    <citation type="submission" date="2019-08" db="EMBL/GenBank/DDBJ databases">
        <authorList>
            <person name="Liu F."/>
        </authorList>
    </citation>
    <scope>NUCLEOTIDE SEQUENCE [LARGE SCALE GENOMIC DNA]</scope>
    <source>
        <strain evidence="1">PA1801</strain>
        <tissue evidence="1">Leaf</tissue>
    </source>
</reference>
<dbReference type="Proteomes" id="UP000325315">
    <property type="component" value="Unassembled WGS sequence"/>
</dbReference>
<sequence length="98" mass="11008">MDFANQNNVQGNGVANAHNPILIYVVPCLNELNLRIRKLEIEASQFELKPWNAHRRSTFSPSFVYGGERFLQDSRCNGRNTKAEVVSILVARSSMSVA</sequence>
<gene>
    <name evidence="1" type="ORF">EPI10_023689</name>
</gene>
<comment type="caution">
    <text evidence="1">The sequence shown here is derived from an EMBL/GenBank/DDBJ whole genome shotgun (WGS) entry which is preliminary data.</text>
</comment>
<dbReference type="AlphaFoldDB" id="A0A5B6VWC2"/>
<proteinExistence type="predicted"/>
<evidence type="ECO:0000313" key="1">
    <source>
        <dbReference type="EMBL" id="KAA3473295.1"/>
    </source>
</evidence>
<accession>A0A5B6VWC2</accession>
<name>A0A5B6VWC2_9ROSI</name>
<keyword evidence="2" id="KW-1185">Reference proteome</keyword>
<protein>
    <submittedName>
        <fullName evidence="1">Transcription factor MYB34</fullName>
    </submittedName>
</protein>
<organism evidence="1 2">
    <name type="scientific">Gossypium australe</name>
    <dbReference type="NCBI Taxonomy" id="47621"/>
    <lineage>
        <taxon>Eukaryota</taxon>
        <taxon>Viridiplantae</taxon>
        <taxon>Streptophyta</taxon>
        <taxon>Embryophyta</taxon>
        <taxon>Tracheophyta</taxon>
        <taxon>Spermatophyta</taxon>
        <taxon>Magnoliopsida</taxon>
        <taxon>eudicotyledons</taxon>
        <taxon>Gunneridae</taxon>
        <taxon>Pentapetalae</taxon>
        <taxon>rosids</taxon>
        <taxon>malvids</taxon>
        <taxon>Malvales</taxon>
        <taxon>Malvaceae</taxon>
        <taxon>Malvoideae</taxon>
        <taxon>Gossypium</taxon>
    </lineage>
</organism>